<accession>A0A4R3KQZ1</accession>
<protein>
    <submittedName>
        <fullName evidence="2">Uncharacterized protein</fullName>
    </submittedName>
</protein>
<evidence type="ECO:0000313" key="2">
    <source>
        <dbReference type="EMBL" id="TCS86773.1"/>
    </source>
</evidence>
<dbReference type="AlphaFoldDB" id="A0A4R3KQZ1"/>
<evidence type="ECO:0000313" key="3">
    <source>
        <dbReference type="Proteomes" id="UP000295807"/>
    </source>
</evidence>
<dbReference type="OrthoDB" id="681064at2"/>
<comment type="caution">
    <text evidence="2">The sequence shown here is derived from an EMBL/GenBank/DDBJ whole genome shotgun (WGS) entry which is preliminary data.</text>
</comment>
<reference evidence="2 3" key="1">
    <citation type="submission" date="2019-03" db="EMBL/GenBank/DDBJ databases">
        <title>Genomic Encyclopedia of Type Strains, Phase IV (KMG-IV): sequencing the most valuable type-strain genomes for metagenomic binning, comparative biology and taxonomic classification.</title>
        <authorList>
            <person name="Goeker M."/>
        </authorList>
    </citation>
    <scope>NUCLEOTIDE SEQUENCE [LARGE SCALE GENOMIC DNA]</scope>
    <source>
        <strain evidence="2 3">DSM 21100</strain>
    </source>
</reference>
<organism evidence="2 3">
    <name type="scientific">Anseongella ginsenosidimutans</name>
    <dbReference type="NCBI Taxonomy" id="496056"/>
    <lineage>
        <taxon>Bacteria</taxon>
        <taxon>Pseudomonadati</taxon>
        <taxon>Bacteroidota</taxon>
        <taxon>Sphingobacteriia</taxon>
        <taxon>Sphingobacteriales</taxon>
        <taxon>Sphingobacteriaceae</taxon>
        <taxon>Anseongella</taxon>
    </lineage>
</organism>
<evidence type="ECO:0000256" key="1">
    <source>
        <dbReference type="SAM" id="MobiDB-lite"/>
    </source>
</evidence>
<name>A0A4R3KQZ1_9SPHI</name>
<sequence length="59" mass="7138">MEDKKKVDSNLPGSDHSRFDQETKRLRRDIFRSDEEKFNLFIRMLRTNALFKKAIVTHK</sequence>
<dbReference type="EMBL" id="SMAD01000006">
    <property type="protein sequence ID" value="TCS86773.1"/>
    <property type="molecule type" value="Genomic_DNA"/>
</dbReference>
<keyword evidence="3" id="KW-1185">Reference proteome</keyword>
<gene>
    <name evidence="2" type="ORF">EDD80_10683</name>
</gene>
<proteinExistence type="predicted"/>
<feature type="region of interest" description="Disordered" evidence="1">
    <location>
        <begin position="1"/>
        <end position="20"/>
    </location>
</feature>
<dbReference type="Proteomes" id="UP000295807">
    <property type="component" value="Unassembled WGS sequence"/>
</dbReference>
<dbReference type="RefSeq" id="WP_132129338.1">
    <property type="nucleotide sequence ID" value="NZ_CP042432.1"/>
</dbReference>